<proteinExistence type="predicted"/>
<reference evidence="1" key="1">
    <citation type="submission" date="2014-09" db="EMBL/GenBank/DDBJ databases">
        <authorList>
            <person name="Magalhaes I.L.F."/>
            <person name="Oliveira U."/>
            <person name="Santos F.R."/>
            <person name="Vidigal T.H.D.A."/>
            <person name="Brescovit A.D."/>
            <person name="Santos A.J."/>
        </authorList>
    </citation>
    <scope>NUCLEOTIDE SEQUENCE</scope>
    <source>
        <tissue evidence="1">Shoot tissue taken approximately 20 cm above the soil surface</tissue>
    </source>
</reference>
<protein>
    <submittedName>
        <fullName evidence="1">Uncharacterized protein</fullName>
    </submittedName>
</protein>
<reference evidence="1" key="2">
    <citation type="journal article" date="2015" name="Data Brief">
        <title>Shoot transcriptome of the giant reed, Arundo donax.</title>
        <authorList>
            <person name="Barrero R.A."/>
            <person name="Guerrero F.D."/>
            <person name="Moolhuijzen P."/>
            <person name="Goolsby J.A."/>
            <person name="Tidwell J."/>
            <person name="Bellgard S.E."/>
            <person name="Bellgard M.I."/>
        </authorList>
    </citation>
    <scope>NUCLEOTIDE SEQUENCE</scope>
    <source>
        <tissue evidence="1">Shoot tissue taken approximately 20 cm above the soil surface</tissue>
    </source>
</reference>
<dbReference type="AlphaFoldDB" id="A0A0A8ZSU8"/>
<dbReference type="EMBL" id="GBRH01259993">
    <property type="protein sequence ID" value="JAD37902.1"/>
    <property type="molecule type" value="Transcribed_RNA"/>
</dbReference>
<accession>A0A0A8ZSU8</accession>
<organism evidence="1">
    <name type="scientific">Arundo donax</name>
    <name type="common">Giant reed</name>
    <name type="synonym">Donax arundinaceus</name>
    <dbReference type="NCBI Taxonomy" id="35708"/>
    <lineage>
        <taxon>Eukaryota</taxon>
        <taxon>Viridiplantae</taxon>
        <taxon>Streptophyta</taxon>
        <taxon>Embryophyta</taxon>
        <taxon>Tracheophyta</taxon>
        <taxon>Spermatophyta</taxon>
        <taxon>Magnoliopsida</taxon>
        <taxon>Liliopsida</taxon>
        <taxon>Poales</taxon>
        <taxon>Poaceae</taxon>
        <taxon>PACMAD clade</taxon>
        <taxon>Arundinoideae</taxon>
        <taxon>Arundineae</taxon>
        <taxon>Arundo</taxon>
    </lineage>
</organism>
<evidence type="ECO:0000313" key="1">
    <source>
        <dbReference type="EMBL" id="JAD37902.1"/>
    </source>
</evidence>
<name>A0A0A8ZSU8_ARUDO</name>
<sequence length="78" mass="8719">MKLVPLGRNSMNLHKVESSSNFLVFQFVLVMCWGRVARPPQVTNSELEQLIALCQCSNMCLLCVSDEVVLTRAARPPV</sequence>